<dbReference type="STRING" id="1328760.A0A165GBL3"/>
<dbReference type="SUPFAM" id="SSF75011">
    <property type="entry name" value="3-carboxy-cis,cis-mucoante lactonizing enzyme"/>
    <property type="match status" value="1"/>
</dbReference>
<dbReference type="Proteomes" id="UP000076632">
    <property type="component" value="Unassembled WGS sequence"/>
</dbReference>
<evidence type="ECO:0000313" key="3">
    <source>
        <dbReference type="Proteomes" id="UP000076632"/>
    </source>
</evidence>
<evidence type="ECO:0008006" key="4">
    <source>
        <dbReference type="Google" id="ProtNLM"/>
    </source>
</evidence>
<gene>
    <name evidence="2" type="ORF">L228DRAFT_268497</name>
</gene>
<dbReference type="RefSeq" id="XP_018187547.1">
    <property type="nucleotide sequence ID" value="XM_018335142.1"/>
</dbReference>
<keyword evidence="1" id="KW-0732">Signal</keyword>
<name>A0A165GBL3_XYLHT</name>
<dbReference type="OrthoDB" id="10006285at2759"/>
<dbReference type="InterPro" id="IPR015943">
    <property type="entry name" value="WD40/YVTN_repeat-like_dom_sf"/>
</dbReference>
<dbReference type="EMBL" id="KV407459">
    <property type="protein sequence ID" value="KZF21992.1"/>
    <property type="molecule type" value="Genomic_DNA"/>
</dbReference>
<protein>
    <recommendedName>
        <fullName evidence="4">3-carboxymuconate cyclase</fullName>
    </recommendedName>
</protein>
<feature type="signal peptide" evidence="1">
    <location>
        <begin position="1"/>
        <end position="25"/>
    </location>
</feature>
<evidence type="ECO:0000256" key="1">
    <source>
        <dbReference type="SAM" id="SignalP"/>
    </source>
</evidence>
<sequence length="410" mass="42098">MVQSSNLFKFFSATLLFAGFAQSRAIEKPSVGAWPASASPSVGFGEEQKVLYLMTNKANNSIVAIPIAHDGTLSGAVYTSTGGSGGNLVNPMTGAPNVPDALSVQDSVRVVGNFLFNVNAGSGTVSMFAINPKNPTELLPLGKQSSNGDFPTSIAASLTNKKVCVANTGVTAGVSCASFDDYFGLGEFDALRPLELGQTNPPTGPLNTVGDLLFNADESLLVLTAKGNGNANHTGFVTTYPVTDGRISVTGKEHKPPGLGAEFGSAVIPGTKNLILSTQADFGSVVLDLDHLDAAPLAKTNVTGQAASCWAQVSTFTGTGFITDALVNRLVETNLTTGAIVSEYVAPNWNPGMTDFLTLGPKIWALSAGNGTTPSSIAVFDISGGPGSAKQIQNYAVPGLDANAMGLAIF</sequence>
<keyword evidence="3" id="KW-1185">Reference proteome</keyword>
<organism evidence="2 3">
    <name type="scientific">Xylona heveae (strain CBS 132557 / TC161)</name>
    <dbReference type="NCBI Taxonomy" id="1328760"/>
    <lineage>
        <taxon>Eukaryota</taxon>
        <taxon>Fungi</taxon>
        <taxon>Dikarya</taxon>
        <taxon>Ascomycota</taxon>
        <taxon>Pezizomycotina</taxon>
        <taxon>Xylonomycetes</taxon>
        <taxon>Xylonales</taxon>
        <taxon>Xylonaceae</taxon>
        <taxon>Xylona</taxon>
    </lineage>
</organism>
<accession>A0A165GBL3</accession>
<evidence type="ECO:0000313" key="2">
    <source>
        <dbReference type="EMBL" id="KZF21992.1"/>
    </source>
</evidence>
<dbReference type="Gene3D" id="2.130.10.10">
    <property type="entry name" value="YVTN repeat-like/Quinoprotein amine dehydrogenase"/>
    <property type="match status" value="1"/>
</dbReference>
<dbReference type="AlphaFoldDB" id="A0A165GBL3"/>
<reference evidence="2 3" key="1">
    <citation type="journal article" date="2016" name="Fungal Biol.">
        <title>The genome of Xylona heveae provides a window into fungal endophytism.</title>
        <authorList>
            <person name="Gazis R."/>
            <person name="Kuo A."/>
            <person name="Riley R."/>
            <person name="LaButti K."/>
            <person name="Lipzen A."/>
            <person name="Lin J."/>
            <person name="Amirebrahimi M."/>
            <person name="Hesse C.N."/>
            <person name="Spatafora J.W."/>
            <person name="Henrissat B."/>
            <person name="Hainaut M."/>
            <person name="Grigoriev I.V."/>
            <person name="Hibbett D.S."/>
        </authorList>
    </citation>
    <scope>NUCLEOTIDE SEQUENCE [LARGE SCALE GENOMIC DNA]</scope>
    <source>
        <strain evidence="2 3">TC161</strain>
    </source>
</reference>
<feature type="chain" id="PRO_5007858067" description="3-carboxymuconate cyclase" evidence="1">
    <location>
        <begin position="26"/>
        <end position="410"/>
    </location>
</feature>
<dbReference type="GeneID" id="28900279"/>
<dbReference type="InParanoid" id="A0A165GBL3"/>
<proteinExistence type="predicted"/>
<dbReference type="OMA" id="TCWATIS"/>